<evidence type="ECO:0000313" key="2">
    <source>
        <dbReference type="Proteomes" id="UP000823674"/>
    </source>
</evidence>
<sequence length="112" mass="12488">MDARSRNTVGRGNAPRRLGCNWGGALAVLEAEKVRILGEVFRSQKTPRTLTVVTIVKAMDESGAGDRSTAAKLPEKLKRENVKKDETRVILWDVKKDKTQVEPVVFRAPNYP</sequence>
<accession>A0ABQ7LNP5</accession>
<name>A0ABQ7LNP5_BRACM</name>
<proteinExistence type="predicted"/>
<comment type="caution">
    <text evidence="1">The sequence shown here is derived from an EMBL/GenBank/DDBJ whole genome shotgun (WGS) entry which is preliminary data.</text>
</comment>
<keyword evidence="2" id="KW-1185">Reference proteome</keyword>
<dbReference type="EMBL" id="JADBGQ010000007">
    <property type="protein sequence ID" value="KAG5388201.1"/>
    <property type="molecule type" value="Genomic_DNA"/>
</dbReference>
<gene>
    <name evidence="1" type="primary">A08g501410.1_BraROA</name>
    <name evidence="1" type="ORF">IGI04_029742</name>
</gene>
<reference evidence="1 2" key="1">
    <citation type="submission" date="2021-03" db="EMBL/GenBank/DDBJ databases">
        <authorList>
            <person name="King G.J."/>
            <person name="Bancroft I."/>
            <person name="Baten A."/>
            <person name="Bloomfield J."/>
            <person name="Borpatragohain P."/>
            <person name="He Z."/>
            <person name="Irish N."/>
            <person name="Irwin J."/>
            <person name="Liu K."/>
            <person name="Mauleon R.P."/>
            <person name="Moore J."/>
            <person name="Morris R."/>
            <person name="Ostergaard L."/>
            <person name="Wang B."/>
            <person name="Wells R."/>
        </authorList>
    </citation>
    <scope>NUCLEOTIDE SEQUENCE [LARGE SCALE GENOMIC DNA]</scope>
    <source>
        <strain evidence="1">R-o-18</strain>
        <tissue evidence="1">Leaf</tissue>
    </source>
</reference>
<dbReference type="Proteomes" id="UP000823674">
    <property type="component" value="Chromosome A08"/>
</dbReference>
<organism evidence="1 2">
    <name type="scientific">Brassica rapa subsp. trilocularis</name>
    <dbReference type="NCBI Taxonomy" id="1813537"/>
    <lineage>
        <taxon>Eukaryota</taxon>
        <taxon>Viridiplantae</taxon>
        <taxon>Streptophyta</taxon>
        <taxon>Embryophyta</taxon>
        <taxon>Tracheophyta</taxon>
        <taxon>Spermatophyta</taxon>
        <taxon>Magnoliopsida</taxon>
        <taxon>eudicotyledons</taxon>
        <taxon>Gunneridae</taxon>
        <taxon>Pentapetalae</taxon>
        <taxon>rosids</taxon>
        <taxon>malvids</taxon>
        <taxon>Brassicales</taxon>
        <taxon>Brassicaceae</taxon>
        <taxon>Brassiceae</taxon>
        <taxon>Brassica</taxon>
    </lineage>
</organism>
<evidence type="ECO:0000313" key="1">
    <source>
        <dbReference type="EMBL" id="KAG5388201.1"/>
    </source>
</evidence>
<protein>
    <submittedName>
        <fullName evidence="1">Uncharacterized protein</fullName>
    </submittedName>
</protein>